<evidence type="ECO:0000313" key="12">
    <source>
        <dbReference type="EMBL" id="CAB4810933.1"/>
    </source>
</evidence>
<gene>
    <name evidence="10" type="ORF">UFOPK1826_00101</name>
    <name evidence="11" type="ORF">UFOPK2855_01126</name>
    <name evidence="12" type="ORF">UFOPK3026_01105</name>
    <name evidence="13" type="ORF">UFOPK4345_01093</name>
</gene>
<reference evidence="12" key="1">
    <citation type="submission" date="2020-05" db="EMBL/GenBank/DDBJ databases">
        <authorList>
            <person name="Chiriac C."/>
            <person name="Salcher M."/>
            <person name="Ghai R."/>
            <person name="Kavagutti S V."/>
        </authorList>
    </citation>
    <scope>NUCLEOTIDE SEQUENCE</scope>
</reference>
<evidence type="ECO:0000313" key="11">
    <source>
        <dbReference type="EMBL" id="CAB4767646.1"/>
    </source>
</evidence>
<evidence type="ECO:0000256" key="6">
    <source>
        <dbReference type="ARBA" id="ARBA00022777"/>
    </source>
</evidence>
<evidence type="ECO:0000256" key="4">
    <source>
        <dbReference type="ARBA" id="ARBA00022727"/>
    </source>
</evidence>
<dbReference type="EMBL" id="CAEZZK010000246">
    <property type="protein sequence ID" value="CAB4767646.1"/>
    <property type="molecule type" value="Genomic_DNA"/>
</dbReference>
<keyword evidence="3" id="KW-0808">Transferase</keyword>
<protein>
    <recommendedName>
        <fullName evidence="2">dTMP kinase</fullName>
        <ecNumber evidence="2">2.7.4.9</ecNumber>
    </recommendedName>
</protein>
<dbReference type="GO" id="GO:0005829">
    <property type="term" value="C:cytosol"/>
    <property type="evidence" value="ECO:0007669"/>
    <property type="project" value="TreeGrafter"/>
</dbReference>
<dbReference type="AlphaFoldDB" id="A0A6J6YRM5"/>
<dbReference type="GO" id="GO:0005524">
    <property type="term" value="F:ATP binding"/>
    <property type="evidence" value="ECO:0007669"/>
    <property type="project" value="UniProtKB-KW"/>
</dbReference>
<dbReference type="FunFam" id="3.40.50.300:FF:000225">
    <property type="entry name" value="Thymidylate kinase"/>
    <property type="match status" value="1"/>
</dbReference>
<comment type="catalytic activity">
    <reaction evidence="8">
        <text>dTMP + ATP = dTDP + ADP</text>
        <dbReference type="Rhea" id="RHEA:13517"/>
        <dbReference type="ChEBI" id="CHEBI:30616"/>
        <dbReference type="ChEBI" id="CHEBI:58369"/>
        <dbReference type="ChEBI" id="CHEBI:63528"/>
        <dbReference type="ChEBI" id="CHEBI:456216"/>
        <dbReference type="EC" id="2.7.4.9"/>
    </reaction>
</comment>
<keyword evidence="7" id="KW-0067">ATP-binding</keyword>
<evidence type="ECO:0000256" key="3">
    <source>
        <dbReference type="ARBA" id="ARBA00022679"/>
    </source>
</evidence>
<dbReference type="PANTHER" id="PTHR10344">
    <property type="entry name" value="THYMIDYLATE KINASE"/>
    <property type="match status" value="1"/>
</dbReference>
<evidence type="ECO:0000313" key="10">
    <source>
        <dbReference type="EMBL" id="CAB4591749.1"/>
    </source>
</evidence>
<dbReference type="InterPro" id="IPR018094">
    <property type="entry name" value="Thymidylate_kinase"/>
</dbReference>
<dbReference type="GO" id="GO:0006233">
    <property type="term" value="P:dTDP biosynthetic process"/>
    <property type="evidence" value="ECO:0007669"/>
    <property type="project" value="InterPro"/>
</dbReference>
<dbReference type="InterPro" id="IPR027417">
    <property type="entry name" value="P-loop_NTPase"/>
</dbReference>
<organism evidence="12">
    <name type="scientific">freshwater metagenome</name>
    <dbReference type="NCBI Taxonomy" id="449393"/>
    <lineage>
        <taxon>unclassified sequences</taxon>
        <taxon>metagenomes</taxon>
        <taxon>ecological metagenomes</taxon>
    </lineage>
</organism>
<dbReference type="PANTHER" id="PTHR10344:SF4">
    <property type="entry name" value="UMP-CMP KINASE 2, MITOCHONDRIAL"/>
    <property type="match status" value="1"/>
</dbReference>
<dbReference type="EMBL" id="CAEZUN010000007">
    <property type="protein sequence ID" value="CAB4591749.1"/>
    <property type="molecule type" value="Genomic_DNA"/>
</dbReference>
<dbReference type="NCBIfam" id="TIGR00041">
    <property type="entry name" value="DTMP_kinase"/>
    <property type="match status" value="1"/>
</dbReference>
<dbReference type="InterPro" id="IPR039430">
    <property type="entry name" value="Thymidylate_kin-like_dom"/>
</dbReference>
<name>A0A6J6YRM5_9ZZZZ</name>
<dbReference type="SUPFAM" id="SSF52540">
    <property type="entry name" value="P-loop containing nucleoside triphosphate hydrolases"/>
    <property type="match status" value="1"/>
</dbReference>
<dbReference type="InterPro" id="IPR018095">
    <property type="entry name" value="Thymidylate_kin_CS"/>
</dbReference>
<dbReference type="GO" id="GO:0006235">
    <property type="term" value="P:dTTP biosynthetic process"/>
    <property type="evidence" value="ECO:0007669"/>
    <property type="project" value="TreeGrafter"/>
</dbReference>
<accession>A0A6J6YRM5</accession>
<evidence type="ECO:0000259" key="9">
    <source>
        <dbReference type="Pfam" id="PF02223"/>
    </source>
</evidence>
<dbReference type="GO" id="GO:0006227">
    <property type="term" value="P:dUDP biosynthetic process"/>
    <property type="evidence" value="ECO:0007669"/>
    <property type="project" value="TreeGrafter"/>
</dbReference>
<keyword evidence="6" id="KW-0418">Kinase</keyword>
<feature type="domain" description="Thymidylate kinase-like" evidence="9">
    <location>
        <begin position="9"/>
        <end position="190"/>
    </location>
</feature>
<evidence type="ECO:0000256" key="1">
    <source>
        <dbReference type="ARBA" id="ARBA00009776"/>
    </source>
</evidence>
<keyword evidence="5" id="KW-0547">Nucleotide-binding</keyword>
<keyword evidence="4" id="KW-0545">Nucleotide biosynthesis</keyword>
<proteinExistence type="inferred from homology"/>
<evidence type="ECO:0000256" key="8">
    <source>
        <dbReference type="ARBA" id="ARBA00048743"/>
    </source>
</evidence>
<dbReference type="EMBL" id="CAFAAP010000175">
    <property type="protein sequence ID" value="CAB4810933.1"/>
    <property type="molecule type" value="Genomic_DNA"/>
</dbReference>
<evidence type="ECO:0000256" key="7">
    <source>
        <dbReference type="ARBA" id="ARBA00022840"/>
    </source>
</evidence>
<dbReference type="PROSITE" id="PS01331">
    <property type="entry name" value="THYMIDYLATE_KINASE"/>
    <property type="match status" value="1"/>
</dbReference>
<comment type="similarity">
    <text evidence="1">Belongs to the thymidylate kinase family.</text>
</comment>
<evidence type="ECO:0000256" key="2">
    <source>
        <dbReference type="ARBA" id="ARBA00012980"/>
    </source>
</evidence>
<evidence type="ECO:0000256" key="5">
    <source>
        <dbReference type="ARBA" id="ARBA00022741"/>
    </source>
</evidence>
<dbReference type="GO" id="GO:0004798">
    <property type="term" value="F:dTMP kinase activity"/>
    <property type="evidence" value="ECO:0007669"/>
    <property type="project" value="UniProtKB-EC"/>
</dbReference>
<evidence type="ECO:0000313" key="13">
    <source>
        <dbReference type="EMBL" id="CAB5066861.1"/>
    </source>
</evidence>
<dbReference type="CDD" id="cd01672">
    <property type="entry name" value="TMPK"/>
    <property type="match status" value="1"/>
</dbReference>
<dbReference type="EMBL" id="CAFBQV010000189">
    <property type="protein sequence ID" value="CAB5066861.1"/>
    <property type="molecule type" value="Genomic_DNA"/>
</dbReference>
<dbReference type="HAMAP" id="MF_00165">
    <property type="entry name" value="Thymidylate_kinase"/>
    <property type="match status" value="1"/>
</dbReference>
<dbReference type="Pfam" id="PF02223">
    <property type="entry name" value="Thymidylate_kin"/>
    <property type="match status" value="1"/>
</dbReference>
<sequence length="202" mass="22523">MSLGKYIAFEGLEGCGKSTHVKRLATRLNAVMTREPGGTVVGSMLRNILIDPANTNLSPRAEALLMASDRAQHIAELISPALASGQHVVTDRSVYSSLAYQGYGREQDLAELKRINDWAIGGLWPELVIYIEVPTAILIERLKKRELDRFEREDSEFFKRVADGFSQMAAADPKRWLIIDGTPDKDDLEKIISARVQERLGI</sequence>
<dbReference type="Gene3D" id="3.40.50.300">
    <property type="entry name" value="P-loop containing nucleotide triphosphate hydrolases"/>
    <property type="match status" value="1"/>
</dbReference>
<dbReference type="EC" id="2.7.4.9" evidence="2"/>